<reference evidence="1" key="1">
    <citation type="submission" date="2014-11" db="EMBL/GenBank/DDBJ databases">
        <authorList>
            <person name="Amaro Gonzalez C."/>
        </authorList>
    </citation>
    <scope>NUCLEOTIDE SEQUENCE</scope>
</reference>
<reference evidence="1" key="2">
    <citation type="journal article" date="2015" name="Fish Shellfish Immunol.">
        <title>Early steps in the European eel (Anguilla anguilla)-Vibrio vulnificus interaction in the gills: Role of the RtxA13 toxin.</title>
        <authorList>
            <person name="Callol A."/>
            <person name="Pajuelo D."/>
            <person name="Ebbesson L."/>
            <person name="Teles M."/>
            <person name="MacKenzie S."/>
            <person name="Amaro C."/>
        </authorList>
    </citation>
    <scope>NUCLEOTIDE SEQUENCE</scope>
</reference>
<organism evidence="1">
    <name type="scientific">Anguilla anguilla</name>
    <name type="common">European freshwater eel</name>
    <name type="synonym">Muraena anguilla</name>
    <dbReference type="NCBI Taxonomy" id="7936"/>
    <lineage>
        <taxon>Eukaryota</taxon>
        <taxon>Metazoa</taxon>
        <taxon>Chordata</taxon>
        <taxon>Craniata</taxon>
        <taxon>Vertebrata</taxon>
        <taxon>Euteleostomi</taxon>
        <taxon>Actinopterygii</taxon>
        <taxon>Neopterygii</taxon>
        <taxon>Teleostei</taxon>
        <taxon>Anguilliformes</taxon>
        <taxon>Anguillidae</taxon>
        <taxon>Anguilla</taxon>
    </lineage>
</organism>
<accession>A0A0E9QNZ1</accession>
<dbReference type="EMBL" id="GBXM01090809">
    <property type="protein sequence ID" value="JAH17768.1"/>
    <property type="molecule type" value="Transcribed_RNA"/>
</dbReference>
<protein>
    <submittedName>
        <fullName evidence="1">Uncharacterized protein</fullName>
    </submittedName>
</protein>
<evidence type="ECO:0000313" key="1">
    <source>
        <dbReference type="EMBL" id="JAH17768.1"/>
    </source>
</evidence>
<sequence length="36" mass="4302">MLSIVHFLVREPYLEQLLNYIFFYILFFDTSGCVAV</sequence>
<dbReference type="AlphaFoldDB" id="A0A0E9QNZ1"/>
<name>A0A0E9QNZ1_ANGAN</name>
<proteinExistence type="predicted"/>